<evidence type="ECO:0000313" key="2">
    <source>
        <dbReference type="EMBL" id="JAI08397.1"/>
    </source>
</evidence>
<feature type="chain" id="PRO_5012452561" evidence="1">
    <location>
        <begin position="16"/>
        <end position="67"/>
    </location>
</feature>
<reference evidence="2" key="1">
    <citation type="submission" date="2014-11" db="EMBL/GenBank/DDBJ databases">
        <authorList>
            <person name="Amaro Gonzalez C."/>
        </authorList>
    </citation>
    <scope>NUCLEOTIDE SEQUENCE</scope>
</reference>
<evidence type="ECO:0000256" key="1">
    <source>
        <dbReference type="SAM" id="SignalP"/>
    </source>
</evidence>
<dbReference type="AlphaFoldDB" id="A0A0E9Y147"/>
<accession>A0A0E9Y147</accession>
<proteinExistence type="predicted"/>
<reference evidence="2" key="2">
    <citation type="journal article" date="2015" name="Fish Shellfish Immunol.">
        <title>Early steps in the European eel (Anguilla anguilla)-Vibrio vulnificus interaction in the gills: Role of the RtxA13 toxin.</title>
        <authorList>
            <person name="Callol A."/>
            <person name="Pajuelo D."/>
            <person name="Ebbesson L."/>
            <person name="Teles M."/>
            <person name="MacKenzie S."/>
            <person name="Amaro C."/>
        </authorList>
    </citation>
    <scope>NUCLEOTIDE SEQUENCE</scope>
</reference>
<feature type="signal peptide" evidence="1">
    <location>
        <begin position="1"/>
        <end position="15"/>
    </location>
</feature>
<organism evidence="2">
    <name type="scientific">Anguilla anguilla</name>
    <name type="common">European freshwater eel</name>
    <name type="synonym">Muraena anguilla</name>
    <dbReference type="NCBI Taxonomy" id="7936"/>
    <lineage>
        <taxon>Eukaryota</taxon>
        <taxon>Metazoa</taxon>
        <taxon>Chordata</taxon>
        <taxon>Craniata</taxon>
        <taxon>Vertebrata</taxon>
        <taxon>Euteleostomi</taxon>
        <taxon>Actinopterygii</taxon>
        <taxon>Neopterygii</taxon>
        <taxon>Teleostei</taxon>
        <taxon>Anguilliformes</taxon>
        <taxon>Anguillidae</taxon>
        <taxon>Anguilla</taxon>
    </lineage>
</organism>
<protein>
    <submittedName>
        <fullName evidence="2">Uncharacterized protein</fullName>
    </submittedName>
</protein>
<dbReference type="EMBL" id="GBXM01000181">
    <property type="protein sequence ID" value="JAI08397.1"/>
    <property type="molecule type" value="Transcribed_RNA"/>
</dbReference>
<keyword evidence="1" id="KW-0732">Signal</keyword>
<sequence length="67" mass="7458">MHVFLMLSIVGTCCGCHIWLTGDSLIINNYLPLEVIFHFPVVIIHVVALTHRSIMSPLFPSHTSATL</sequence>
<name>A0A0E9Y147_ANGAN</name>